<organism evidence="2">
    <name type="scientific">marine metagenome</name>
    <dbReference type="NCBI Taxonomy" id="408172"/>
    <lineage>
        <taxon>unclassified sequences</taxon>
        <taxon>metagenomes</taxon>
        <taxon>ecological metagenomes</taxon>
    </lineage>
</organism>
<evidence type="ECO:0000256" key="1">
    <source>
        <dbReference type="SAM" id="MobiDB-lite"/>
    </source>
</evidence>
<dbReference type="EMBL" id="UINC01044683">
    <property type="protein sequence ID" value="SVB50466.1"/>
    <property type="molecule type" value="Genomic_DNA"/>
</dbReference>
<proteinExistence type="predicted"/>
<protein>
    <submittedName>
        <fullName evidence="2">Uncharacterized protein</fullName>
    </submittedName>
</protein>
<evidence type="ECO:0000313" key="2">
    <source>
        <dbReference type="EMBL" id="SVB50466.1"/>
    </source>
</evidence>
<name>A0A382EI54_9ZZZZ</name>
<feature type="compositionally biased region" description="Low complexity" evidence="1">
    <location>
        <begin position="43"/>
        <end position="56"/>
    </location>
</feature>
<feature type="region of interest" description="Disordered" evidence="1">
    <location>
        <begin position="30"/>
        <end position="96"/>
    </location>
</feature>
<feature type="non-terminal residue" evidence="2">
    <location>
        <position position="1"/>
    </location>
</feature>
<feature type="non-terminal residue" evidence="2">
    <location>
        <position position="96"/>
    </location>
</feature>
<sequence length="96" mass="11042">AVGPPWRGGTATKSGWAWVTRRPRVRRCWPPPWRSSTARRGRPSSATRRSARRPTSWSGSDRSWMPERSTSTWLPSRRPTPNGWLVQPRSAACYWP</sequence>
<accession>A0A382EI54</accession>
<gene>
    <name evidence="2" type="ORF">METZ01_LOCUS203320</name>
</gene>
<reference evidence="2" key="1">
    <citation type="submission" date="2018-05" db="EMBL/GenBank/DDBJ databases">
        <authorList>
            <person name="Lanie J.A."/>
            <person name="Ng W.-L."/>
            <person name="Kazmierczak K.M."/>
            <person name="Andrzejewski T.M."/>
            <person name="Davidsen T.M."/>
            <person name="Wayne K.J."/>
            <person name="Tettelin H."/>
            <person name="Glass J.I."/>
            <person name="Rusch D."/>
            <person name="Podicherti R."/>
            <person name="Tsui H.-C.T."/>
            <person name="Winkler M.E."/>
        </authorList>
    </citation>
    <scope>NUCLEOTIDE SEQUENCE</scope>
</reference>
<dbReference type="AlphaFoldDB" id="A0A382EI54"/>